<accession>A0A6L7F217</accession>
<keyword evidence="1" id="KW-0812">Transmembrane</keyword>
<dbReference type="Proteomes" id="UP000473325">
    <property type="component" value="Unassembled WGS sequence"/>
</dbReference>
<dbReference type="AlphaFoldDB" id="A0A6L7F217"/>
<keyword evidence="1" id="KW-1133">Transmembrane helix</keyword>
<dbReference type="EMBL" id="WUEK01000008">
    <property type="protein sequence ID" value="MXG90672.1"/>
    <property type="molecule type" value="Genomic_DNA"/>
</dbReference>
<sequence length="61" mass="6449">MVRSRVGVVAIVVLVAVPGVLASSLIHDTSGAHLELAPLFLAAGVAAVTVWRHRLLVRARR</sequence>
<feature type="transmembrane region" description="Helical" evidence="1">
    <location>
        <begin position="32"/>
        <end position="51"/>
    </location>
</feature>
<protein>
    <submittedName>
        <fullName evidence="2">Uncharacterized protein</fullName>
    </submittedName>
</protein>
<comment type="caution">
    <text evidence="2">The sequence shown here is derived from an EMBL/GenBank/DDBJ whole genome shotgun (WGS) entry which is preliminary data.</text>
</comment>
<evidence type="ECO:0000256" key="1">
    <source>
        <dbReference type="SAM" id="Phobius"/>
    </source>
</evidence>
<dbReference type="RefSeq" id="WP_160878599.1">
    <property type="nucleotide sequence ID" value="NZ_WUEK01000008.1"/>
</dbReference>
<proteinExistence type="predicted"/>
<evidence type="ECO:0000313" key="3">
    <source>
        <dbReference type="Proteomes" id="UP000473325"/>
    </source>
</evidence>
<gene>
    <name evidence="2" type="ORF">GRQ65_14065</name>
</gene>
<keyword evidence="3" id="KW-1185">Reference proteome</keyword>
<evidence type="ECO:0000313" key="2">
    <source>
        <dbReference type="EMBL" id="MXG90672.1"/>
    </source>
</evidence>
<organism evidence="2 3">
    <name type="scientific">Nocardioides flavescens</name>
    <dbReference type="NCBI Taxonomy" id="2691959"/>
    <lineage>
        <taxon>Bacteria</taxon>
        <taxon>Bacillati</taxon>
        <taxon>Actinomycetota</taxon>
        <taxon>Actinomycetes</taxon>
        <taxon>Propionibacteriales</taxon>
        <taxon>Nocardioidaceae</taxon>
        <taxon>Nocardioides</taxon>
    </lineage>
</organism>
<reference evidence="2 3" key="1">
    <citation type="submission" date="2019-12" db="EMBL/GenBank/DDBJ databases">
        <authorList>
            <person name="Kun Z."/>
        </authorList>
    </citation>
    <scope>NUCLEOTIDE SEQUENCE [LARGE SCALE GENOMIC DNA]</scope>
    <source>
        <strain evidence="2 3">YIM 123512</strain>
    </source>
</reference>
<keyword evidence="1" id="KW-0472">Membrane</keyword>
<name>A0A6L7F217_9ACTN</name>